<name>A0A8A1LEC9_AJEC8</name>
<reference evidence="1" key="1">
    <citation type="submission" date="2021-01" db="EMBL/GenBank/DDBJ databases">
        <title>Chromosome-level genome assembly of a human fungal pathogen reveals clustering of transcriptionally co-regulated genes.</title>
        <authorList>
            <person name="Voorhies M."/>
            <person name="Cohen S."/>
            <person name="Shea T.P."/>
            <person name="Petrus S."/>
            <person name="Munoz J.F."/>
            <person name="Poplawski S."/>
            <person name="Goldman W.E."/>
            <person name="Michael T."/>
            <person name="Cuomo C.A."/>
            <person name="Sil A."/>
            <person name="Beyhan S."/>
        </authorList>
    </citation>
    <scope>NUCLEOTIDE SEQUENCE</scope>
    <source>
        <strain evidence="1">H88</strain>
    </source>
</reference>
<dbReference type="Proteomes" id="UP000663419">
    <property type="component" value="Chromosome 2"/>
</dbReference>
<proteinExistence type="predicted"/>
<accession>A0A8A1LEC9</accession>
<organism evidence="1 2">
    <name type="scientific">Ajellomyces capsulatus (strain H88)</name>
    <name type="common">Darling's disease fungus</name>
    <name type="synonym">Histoplasma capsulatum</name>
    <dbReference type="NCBI Taxonomy" id="544711"/>
    <lineage>
        <taxon>Eukaryota</taxon>
        <taxon>Fungi</taxon>
        <taxon>Dikarya</taxon>
        <taxon>Ascomycota</taxon>
        <taxon>Pezizomycotina</taxon>
        <taxon>Eurotiomycetes</taxon>
        <taxon>Eurotiomycetidae</taxon>
        <taxon>Onygenales</taxon>
        <taxon>Ajellomycetaceae</taxon>
        <taxon>Histoplasma</taxon>
    </lineage>
</organism>
<dbReference type="VEuPathDB" id="FungiDB:I7I53_08466"/>
<dbReference type="EMBL" id="CP069103">
    <property type="protein sequence ID" value="QSS52738.1"/>
    <property type="molecule type" value="Genomic_DNA"/>
</dbReference>
<evidence type="ECO:0000313" key="2">
    <source>
        <dbReference type="Proteomes" id="UP000663419"/>
    </source>
</evidence>
<dbReference type="AlphaFoldDB" id="A0A8A1LEC9"/>
<evidence type="ECO:0000313" key="1">
    <source>
        <dbReference type="EMBL" id="QSS52738.1"/>
    </source>
</evidence>
<gene>
    <name evidence="1" type="ORF">I7I53_08466</name>
</gene>
<sequence length="24" mass="2908">MEEQNIWQVVYILQHMMDTLGMVV</sequence>
<protein>
    <submittedName>
        <fullName evidence="1">Uncharacterized protein</fullName>
    </submittedName>
</protein>